<accession>A0ABW0G924</accession>
<reference evidence="2" key="1">
    <citation type="journal article" date="2019" name="Int. J. Syst. Evol. Microbiol.">
        <title>The Global Catalogue of Microorganisms (GCM) 10K type strain sequencing project: providing services to taxonomists for standard genome sequencing and annotation.</title>
        <authorList>
            <consortium name="The Broad Institute Genomics Platform"/>
            <consortium name="The Broad Institute Genome Sequencing Center for Infectious Disease"/>
            <person name="Wu L."/>
            <person name="Ma J."/>
        </authorList>
    </citation>
    <scope>NUCLEOTIDE SEQUENCE [LARGE SCALE GENOMIC DNA]</scope>
    <source>
        <strain evidence="2">CCUG 58760</strain>
    </source>
</reference>
<name>A0ABW0G924_9PROT</name>
<organism evidence="1 2">
    <name type="scientific">Azospirillum himalayense</name>
    <dbReference type="NCBI Taxonomy" id="654847"/>
    <lineage>
        <taxon>Bacteria</taxon>
        <taxon>Pseudomonadati</taxon>
        <taxon>Pseudomonadota</taxon>
        <taxon>Alphaproteobacteria</taxon>
        <taxon>Rhodospirillales</taxon>
        <taxon>Azospirillaceae</taxon>
        <taxon>Azospirillum</taxon>
    </lineage>
</organism>
<proteinExistence type="predicted"/>
<keyword evidence="2" id="KW-1185">Reference proteome</keyword>
<gene>
    <name evidence="1" type="ORF">ACFPMG_19550</name>
</gene>
<dbReference type="RefSeq" id="WP_376996733.1">
    <property type="nucleotide sequence ID" value="NZ_JBHSLC010000041.1"/>
</dbReference>
<evidence type="ECO:0000313" key="2">
    <source>
        <dbReference type="Proteomes" id="UP001596166"/>
    </source>
</evidence>
<dbReference type="EMBL" id="JBHSLC010000041">
    <property type="protein sequence ID" value="MFC5357211.1"/>
    <property type="molecule type" value="Genomic_DNA"/>
</dbReference>
<dbReference type="Proteomes" id="UP001596166">
    <property type="component" value="Unassembled WGS sequence"/>
</dbReference>
<comment type="caution">
    <text evidence="1">The sequence shown here is derived from an EMBL/GenBank/DDBJ whole genome shotgun (WGS) entry which is preliminary data.</text>
</comment>
<evidence type="ECO:0000313" key="1">
    <source>
        <dbReference type="EMBL" id="MFC5357211.1"/>
    </source>
</evidence>
<sequence>MAAASLIYPDGRTAHLSPAYDIVPTFCLDGDDTLAIPLGRAKTMADVTLETFRRPGMLLSLDPRLLADEAKRTVERAADEWPGLLPNLPLVKSHAERLSGRWESVALAEGHRQVFLSGFGANRSF</sequence>
<protein>
    <submittedName>
        <fullName evidence="1">Uncharacterized protein</fullName>
    </submittedName>
</protein>